<organism evidence="1 2">
    <name type="scientific">Eretmocerus hayati</name>
    <dbReference type="NCBI Taxonomy" id="131215"/>
    <lineage>
        <taxon>Eukaryota</taxon>
        <taxon>Metazoa</taxon>
        <taxon>Ecdysozoa</taxon>
        <taxon>Arthropoda</taxon>
        <taxon>Hexapoda</taxon>
        <taxon>Insecta</taxon>
        <taxon>Pterygota</taxon>
        <taxon>Neoptera</taxon>
        <taxon>Endopterygota</taxon>
        <taxon>Hymenoptera</taxon>
        <taxon>Apocrita</taxon>
        <taxon>Proctotrupomorpha</taxon>
        <taxon>Chalcidoidea</taxon>
        <taxon>Aphelinidae</taxon>
        <taxon>Aphelininae</taxon>
        <taxon>Eretmocerus</taxon>
    </lineage>
</organism>
<reference evidence="1" key="1">
    <citation type="submission" date="2023-04" db="EMBL/GenBank/DDBJ databases">
        <title>A chromosome-level genome assembly of the parasitoid wasp Eretmocerus hayati.</title>
        <authorList>
            <person name="Zhong Y."/>
            <person name="Liu S."/>
            <person name="Liu Y."/>
        </authorList>
    </citation>
    <scope>NUCLEOTIDE SEQUENCE</scope>
    <source>
        <strain evidence="1">ZJU_SS_LIU_2023</strain>
    </source>
</reference>
<evidence type="ECO:0000313" key="2">
    <source>
        <dbReference type="Proteomes" id="UP001239111"/>
    </source>
</evidence>
<gene>
    <name evidence="1" type="ORF">QAD02_002861</name>
</gene>
<accession>A0ACC2NKG9</accession>
<keyword evidence="2" id="KW-1185">Reference proteome</keyword>
<protein>
    <submittedName>
        <fullName evidence="1">Uncharacterized protein</fullName>
    </submittedName>
</protein>
<comment type="caution">
    <text evidence="1">The sequence shown here is derived from an EMBL/GenBank/DDBJ whole genome shotgun (WGS) entry which is preliminary data.</text>
</comment>
<sequence>MSQLRIKSVKKINVDIKKFHRIPVNPNPRRVIRDTYQDPGENFRPSKMRKYSAWKVESLERAGGLCSTDTILDGSDTFLENFSRESNSKPIMEVLTQANASKSSTQDTTEDNEVEVGEIIRKPKYRPLRLLAALGYIEEAEQRIIFSEEQFHEMKMNRPEHGEAFLWGHRLTWVPKPLPPPAPGVITGVKPWKPLLVPRTAEGVQAMIAFKRVDCEVSSFDENSTPIVEAAGIINVSPGKSSWKCASRYVDTYKDINLWRGWTAHRIHVLGLQSSLSPMMCECGKSAYEIKRLTSCSACIDTCMRHIGDIEKGMIFEAEFARIDPRAANRTKVTS</sequence>
<proteinExistence type="predicted"/>
<dbReference type="Proteomes" id="UP001239111">
    <property type="component" value="Chromosome 3"/>
</dbReference>
<dbReference type="EMBL" id="CM056743">
    <property type="protein sequence ID" value="KAJ8671602.1"/>
    <property type="molecule type" value="Genomic_DNA"/>
</dbReference>
<name>A0ACC2NKG9_9HYME</name>
<evidence type="ECO:0000313" key="1">
    <source>
        <dbReference type="EMBL" id="KAJ8671602.1"/>
    </source>
</evidence>